<evidence type="ECO:0000256" key="2">
    <source>
        <dbReference type="ARBA" id="ARBA00022475"/>
    </source>
</evidence>
<dbReference type="Pfam" id="PF03176">
    <property type="entry name" value="MMPL"/>
    <property type="match status" value="2"/>
</dbReference>
<feature type="transmembrane region" description="Helical" evidence="6">
    <location>
        <begin position="14"/>
        <end position="32"/>
    </location>
</feature>
<accession>A0A316G252</accession>
<dbReference type="RefSeq" id="WP_109761951.1">
    <property type="nucleotide sequence ID" value="NZ_QGGU01000002.1"/>
</dbReference>
<evidence type="ECO:0000313" key="8">
    <source>
        <dbReference type="EMBL" id="PWK53880.1"/>
    </source>
</evidence>
<comment type="caution">
    <text evidence="8">The sequence shown here is derived from an EMBL/GenBank/DDBJ whole genome shotgun (WGS) entry which is preliminary data.</text>
</comment>
<dbReference type="PANTHER" id="PTHR33406">
    <property type="entry name" value="MEMBRANE PROTEIN MJ1562-RELATED"/>
    <property type="match status" value="1"/>
</dbReference>
<evidence type="ECO:0000256" key="3">
    <source>
        <dbReference type="ARBA" id="ARBA00022692"/>
    </source>
</evidence>
<keyword evidence="3 6" id="KW-0812">Transmembrane</keyword>
<evidence type="ECO:0000256" key="4">
    <source>
        <dbReference type="ARBA" id="ARBA00022989"/>
    </source>
</evidence>
<comment type="subcellular location">
    <subcellularLocation>
        <location evidence="1">Cell membrane</location>
        <topology evidence="1">Multi-pass membrane protein</topology>
    </subcellularLocation>
</comment>
<feature type="transmembrane region" description="Helical" evidence="6">
    <location>
        <begin position="359"/>
        <end position="381"/>
    </location>
</feature>
<feature type="transmembrane region" description="Helical" evidence="6">
    <location>
        <begin position="630"/>
        <end position="656"/>
    </location>
</feature>
<dbReference type="PANTHER" id="PTHR33406:SF13">
    <property type="entry name" value="MEMBRANE PROTEIN YDFJ"/>
    <property type="match status" value="1"/>
</dbReference>
<evidence type="ECO:0000259" key="7">
    <source>
        <dbReference type="PROSITE" id="PS50156"/>
    </source>
</evidence>
<dbReference type="PROSITE" id="PS50156">
    <property type="entry name" value="SSD"/>
    <property type="match status" value="1"/>
</dbReference>
<protein>
    <recommendedName>
        <fullName evidence="7">SSD domain-containing protein</fullName>
    </recommendedName>
</protein>
<dbReference type="InterPro" id="IPR000731">
    <property type="entry name" value="SSD"/>
</dbReference>
<keyword evidence="9" id="KW-1185">Reference proteome</keyword>
<feature type="transmembrane region" description="Helical" evidence="6">
    <location>
        <begin position="248"/>
        <end position="270"/>
    </location>
</feature>
<feature type="transmembrane region" description="Helical" evidence="6">
    <location>
        <begin position="225"/>
        <end position="242"/>
    </location>
</feature>
<evidence type="ECO:0000256" key="6">
    <source>
        <dbReference type="SAM" id="Phobius"/>
    </source>
</evidence>
<feature type="transmembrane region" description="Helical" evidence="6">
    <location>
        <begin position="320"/>
        <end position="347"/>
    </location>
</feature>
<organism evidence="8 9">
    <name type="scientific">Pleionea mediterranea</name>
    <dbReference type="NCBI Taxonomy" id="523701"/>
    <lineage>
        <taxon>Bacteria</taxon>
        <taxon>Pseudomonadati</taxon>
        <taxon>Pseudomonadota</taxon>
        <taxon>Gammaproteobacteria</taxon>
        <taxon>Oceanospirillales</taxon>
        <taxon>Pleioneaceae</taxon>
        <taxon>Pleionea</taxon>
    </lineage>
</organism>
<dbReference type="Gene3D" id="1.20.1640.10">
    <property type="entry name" value="Multidrug efflux transporter AcrB transmembrane domain"/>
    <property type="match status" value="2"/>
</dbReference>
<dbReference type="Proteomes" id="UP000245790">
    <property type="component" value="Unassembled WGS sequence"/>
</dbReference>
<feature type="domain" description="SSD" evidence="7">
    <location>
        <begin position="252"/>
        <end position="384"/>
    </location>
</feature>
<dbReference type="EMBL" id="QGGU01000002">
    <property type="protein sequence ID" value="PWK53880.1"/>
    <property type="molecule type" value="Genomic_DNA"/>
</dbReference>
<keyword evidence="4 6" id="KW-1133">Transmembrane helix</keyword>
<dbReference type="AlphaFoldDB" id="A0A316G252"/>
<reference evidence="8 9" key="1">
    <citation type="submission" date="2018-05" db="EMBL/GenBank/DDBJ databases">
        <title>Genomic Encyclopedia of Type Strains, Phase IV (KMG-IV): sequencing the most valuable type-strain genomes for metagenomic binning, comparative biology and taxonomic classification.</title>
        <authorList>
            <person name="Goeker M."/>
        </authorList>
    </citation>
    <scope>NUCLEOTIDE SEQUENCE [LARGE SCALE GENOMIC DNA]</scope>
    <source>
        <strain evidence="8 9">DSM 25350</strain>
    </source>
</reference>
<proteinExistence type="predicted"/>
<gene>
    <name evidence="8" type="ORF">C8D97_102270</name>
</gene>
<dbReference type="OrthoDB" id="9803781at2"/>
<feature type="transmembrane region" description="Helical" evidence="6">
    <location>
        <begin position="722"/>
        <end position="742"/>
    </location>
</feature>
<evidence type="ECO:0000256" key="5">
    <source>
        <dbReference type="ARBA" id="ARBA00023136"/>
    </source>
</evidence>
<evidence type="ECO:0000256" key="1">
    <source>
        <dbReference type="ARBA" id="ARBA00004651"/>
    </source>
</evidence>
<dbReference type="InterPro" id="IPR004869">
    <property type="entry name" value="MMPL_dom"/>
</dbReference>
<keyword evidence="2" id="KW-1003">Cell membrane</keyword>
<dbReference type="GO" id="GO:0005886">
    <property type="term" value="C:plasma membrane"/>
    <property type="evidence" value="ECO:0007669"/>
    <property type="project" value="UniProtKB-SubCell"/>
</dbReference>
<feature type="transmembrane region" description="Helical" evidence="6">
    <location>
        <begin position="748"/>
        <end position="769"/>
    </location>
</feature>
<sequence length="802" mass="88786">MAHLWFKGFAEKIIQYRWITIFIVVLCSIFLGSNLMNLQIDMDQDTWVPQDHPYVKSTKVIDRVFGGRNVLIISVVPKSGDIYQTKILRKIQQIQSDIESLPEAIKHNILSIAAKKVKDIRGSDEGLVVKRVLETIPQTDAEMAALKQRVNNNPIYINSLVSPDGKAAAIIADFKIDTSKPSYQIVKDKIDTIINRQLDSSVNIYTAGLPIDFAWFEKHMMKMPLFFGSAILIIMLIQYLSFRSFQGMILPIVTAILSVFWSLGFMGLIGVHMDGMNTTTPILIMSVAAGHAIQILKRYYEEYNRVSQDQAQLPAKKINQLAIVNSIAHVGPVMFVAGLIASISFYTLATYDVSVVKHFGVFAGSGIMATLILEMTFIPALRAILPPPKTKEINSEKQKGWLDRQLLSTANKLSGPKAPRILGISLLAVLVIASGSYFIEADNSLKNYSTHDSEVRVHDRAINQRFGGTNTIYFLIEGKKKDTIKDPRVLNTISKLQAYLESQPEVGKTQSIADMVKRLNQAMHNEKVNHNSIPDEQSLVAQYLFMYTLSGSPQDFDSYVNNDYSSAVVWTFLKTDSTQYAKTLGQAVSERFASQLPKGVTLRMGGSLPQTIAGNDSLTYGKIKNVGQMALVVFILSSLILRSLVGGLFVTLPLIIVVSTNFGVMGWLGVPLDMGTMTTAAMAIGIGADYELYLLFRFREEIQRTGNLQQATRNSLTTSGKAVIYVALSIAAGYACLLLSGFAFYSRLAIMVIATMIASAFVAIVFLRAMTATFKPRFMFKDTNQAITQMSLKPAGEVNVQQ</sequence>
<dbReference type="InterPro" id="IPR050545">
    <property type="entry name" value="Mycobact_MmpL"/>
</dbReference>
<keyword evidence="5 6" id="KW-0472">Membrane</keyword>
<evidence type="ECO:0000313" key="9">
    <source>
        <dbReference type="Proteomes" id="UP000245790"/>
    </source>
</evidence>
<dbReference type="SUPFAM" id="SSF82866">
    <property type="entry name" value="Multidrug efflux transporter AcrB transmembrane domain"/>
    <property type="match status" value="2"/>
</dbReference>
<feature type="transmembrane region" description="Helical" evidence="6">
    <location>
        <begin position="676"/>
        <end position="696"/>
    </location>
</feature>
<name>A0A316G252_9GAMM</name>